<evidence type="ECO:0000256" key="6">
    <source>
        <dbReference type="ARBA" id="ARBA00022989"/>
    </source>
</evidence>
<reference evidence="10 11" key="1">
    <citation type="submission" date="2023-01" db="EMBL/GenBank/DDBJ databases">
        <authorList>
            <person name="Lee S.H."/>
            <person name="Jung H.S."/>
            <person name="Yun J.U."/>
        </authorList>
    </citation>
    <scope>NUCLEOTIDE SEQUENCE [LARGE SCALE GENOMIC DNA]</scope>
    <source>
        <strain evidence="10 11">CBA3646</strain>
    </source>
</reference>
<feature type="transmembrane region" description="Helical" evidence="9">
    <location>
        <begin position="167"/>
        <end position="191"/>
    </location>
</feature>
<name>A0ABY7QS83_9FIRM</name>
<evidence type="ECO:0000256" key="4">
    <source>
        <dbReference type="ARBA" id="ARBA00022475"/>
    </source>
</evidence>
<evidence type="ECO:0000313" key="11">
    <source>
        <dbReference type="Proteomes" id="UP001210339"/>
    </source>
</evidence>
<proteinExistence type="inferred from homology"/>
<gene>
    <name evidence="10" type="ORF">O6R05_06540</name>
</gene>
<dbReference type="Gene3D" id="1.10.1760.20">
    <property type="match status" value="1"/>
</dbReference>
<evidence type="ECO:0000313" key="10">
    <source>
        <dbReference type="EMBL" id="WBW49653.1"/>
    </source>
</evidence>
<keyword evidence="11" id="KW-1185">Reference proteome</keyword>
<accession>A0ABY7QS83</accession>
<sequence>MNKVSRTRVNVRVISRIGMLSAIAVVLMMFQVPVTFVVPSFIKLDVSELPALIGAFTMGPVAAIIISALKNILNILLQGTSTGFVGELSNFLLASIFTATAGFIYQRKHTFVGAMMGMLVGAVVMTFGAVISNFYFIFPLYSNFMPMEAIVNASHAVNSNVHDLWDIMIYCIVPFNLLKAFLTSLVTLLIYKKISPLFRA</sequence>
<comment type="function">
    <text evidence="8">Probably a riboflavin-binding protein that interacts with the energy-coupling factor (ECF) ABC-transporter complex.</text>
</comment>
<feature type="transmembrane region" description="Helical" evidence="9">
    <location>
        <begin position="20"/>
        <end position="42"/>
    </location>
</feature>
<evidence type="ECO:0000256" key="7">
    <source>
        <dbReference type="ARBA" id="ARBA00023136"/>
    </source>
</evidence>
<organism evidence="10 11">
    <name type="scientific">Peptoniphilus equinus</name>
    <dbReference type="NCBI Taxonomy" id="3016343"/>
    <lineage>
        <taxon>Bacteria</taxon>
        <taxon>Bacillati</taxon>
        <taxon>Bacillota</taxon>
        <taxon>Tissierellia</taxon>
        <taxon>Tissierellales</taxon>
        <taxon>Peptoniphilaceae</taxon>
        <taxon>Peptoniphilus</taxon>
    </lineage>
</organism>
<keyword evidence="6 9" id="KW-1133">Transmembrane helix</keyword>
<dbReference type="RefSeq" id="WP_271191184.1">
    <property type="nucleotide sequence ID" value="NZ_CP115667.1"/>
</dbReference>
<evidence type="ECO:0000256" key="2">
    <source>
        <dbReference type="ARBA" id="ARBA00005540"/>
    </source>
</evidence>
<dbReference type="PANTHER" id="PTHR38438:SF1">
    <property type="entry name" value="RIBOFLAVIN TRANSPORTER RIBU"/>
    <property type="match status" value="1"/>
</dbReference>
<evidence type="ECO:0000256" key="8">
    <source>
        <dbReference type="PIRNR" id="PIRNR037778"/>
    </source>
</evidence>
<dbReference type="PIRSF" id="PIRSF037778">
    <property type="entry name" value="UCP037778_transp_RibU"/>
    <property type="match status" value="1"/>
</dbReference>
<dbReference type="Pfam" id="PF12822">
    <property type="entry name" value="ECF_trnsprt"/>
    <property type="match status" value="1"/>
</dbReference>
<dbReference type="PANTHER" id="PTHR38438">
    <property type="entry name" value="RIBOFLAVIN TRANSPORTER RIBU"/>
    <property type="match status" value="1"/>
</dbReference>
<comment type="similarity">
    <text evidence="2 8">Belongs to the prokaryotic riboflavin transporter (P-RFT) (TC 2.A.87) family.</text>
</comment>
<dbReference type="InterPro" id="IPR024529">
    <property type="entry name" value="ECF_trnsprt_substrate-spec"/>
</dbReference>
<dbReference type="InterPro" id="IPR025720">
    <property type="entry name" value="RibU"/>
</dbReference>
<keyword evidence="5 9" id="KW-0812">Transmembrane</keyword>
<evidence type="ECO:0000256" key="3">
    <source>
        <dbReference type="ARBA" id="ARBA00022448"/>
    </source>
</evidence>
<evidence type="ECO:0000256" key="1">
    <source>
        <dbReference type="ARBA" id="ARBA00004651"/>
    </source>
</evidence>
<dbReference type="EMBL" id="CP115667">
    <property type="protein sequence ID" value="WBW49653.1"/>
    <property type="molecule type" value="Genomic_DNA"/>
</dbReference>
<feature type="transmembrane region" description="Helical" evidence="9">
    <location>
        <begin position="49"/>
        <end position="68"/>
    </location>
</feature>
<protein>
    <recommendedName>
        <fullName evidence="8">Riboflavin transporter</fullName>
    </recommendedName>
</protein>
<keyword evidence="3 8" id="KW-0813">Transport</keyword>
<evidence type="ECO:0000256" key="9">
    <source>
        <dbReference type="SAM" id="Phobius"/>
    </source>
</evidence>
<feature type="transmembrane region" description="Helical" evidence="9">
    <location>
        <begin position="88"/>
        <end position="105"/>
    </location>
</feature>
<comment type="subcellular location">
    <subcellularLocation>
        <location evidence="1">Cell membrane</location>
        <topology evidence="1">Multi-pass membrane protein</topology>
    </subcellularLocation>
</comment>
<evidence type="ECO:0000256" key="5">
    <source>
        <dbReference type="ARBA" id="ARBA00022692"/>
    </source>
</evidence>
<keyword evidence="4 8" id="KW-1003">Cell membrane</keyword>
<keyword evidence="7 8" id="KW-0472">Membrane</keyword>
<dbReference type="Proteomes" id="UP001210339">
    <property type="component" value="Chromosome"/>
</dbReference>
<feature type="transmembrane region" description="Helical" evidence="9">
    <location>
        <begin position="117"/>
        <end position="138"/>
    </location>
</feature>